<dbReference type="NCBIfam" id="NF006689">
    <property type="entry name" value="PRK09237.1"/>
    <property type="match status" value="1"/>
</dbReference>
<dbReference type="Proteomes" id="UP000256977">
    <property type="component" value="Unassembled WGS sequence"/>
</dbReference>
<dbReference type="OrthoDB" id="9796020at2"/>
<feature type="modified residue" description="N6-carboxylysine" evidence="2">
    <location>
        <position position="156"/>
    </location>
</feature>
<dbReference type="AlphaFoldDB" id="A0A3D9I5K6"/>
<dbReference type="EMBL" id="QRDZ01000037">
    <property type="protein sequence ID" value="RED57062.1"/>
    <property type="molecule type" value="Genomic_DNA"/>
</dbReference>
<dbReference type="PANTHER" id="PTHR42717">
    <property type="entry name" value="DIHYDROOROTASE-RELATED"/>
    <property type="match status" value="1"/>
</dbReference>
<dbReference type="InterPro" id="IPR020043">
    <property type="entry name" value="Deacetylase_Atu3266-like"/>
</dbReference>
<dbReference type="RefSeq" id="WP_116064787.1">
    <property type="nucleotide sequence ID" value="NZ_QRDZ01000037.1"/>
</dbReference>
<keyword evidence="1" id="KW-0479">Metal-binding</keyword>
<organism evidence="4 5">
    <name type="scientific">Cohnella phaseoli</name>
    <dbReference type="NCBI Taxonomy" id="456490"/>
    <lineage>
        <taxon>Bacteria</taxon>
        <taxon>Bacillati</taxon>
        <taxon>Bacillota</taxon>
        <taxon>Bacilli</taxon>
        <taxon>Bacillales</taxon>
        <taxon>Paenibacillaceae</taxon>
        <taxon>Cohnella</taxon>
    </lineage>
</organism>
<dbReference type="Gene3D" id="3.20.20.140">
    <property type="entry name" value="Metal-dependent hydrolases"/>
    <property type="match status" value="1"/>
</dbReference>
<gene>
    <name evidence="4" type="ORF">DFP98_13754</name>
</gene>
<feature type="binding site" description="via carbamate group" evidence="1">
    <location>
        <position position="156"/>
    </location>
    <ligand>
        <name>Zn(2+)</name>
        <dbReference type="ChEBI" id="CHEBI:29105"/>
        <label>2</label>
    </ligand>
</feature>
<dbReference type="GO" id="GO:0019213">
    <property type="term" value="F:deacetylase activity"/>
    <property type="evidence" value="ECO:0007669"/>
    <property type="project" value="InterPro"/>
</dbReference>
<evidence type="ECO:0000256" key="3">
    <source>
        <dbReference type="PIRSR" id="PIRSR039004-3"/>
    </source>
</evidence>
<proteinExistence type="predicted"/>
<name>A0A3D9I5K6_9BACL</name>
<feature type="binding site" evidence="1">
    <location>
        <position position="189"/>
    </location>
    <ligand>
        <name>Zn(2+)</name>
        <dbReference type="ChEBI" id="CHEBI:29105"/>
        <label>2</label>
    </ligand>
</feature>
<dbReference type="Pfam" id="PF22647">
    <property type="entry name" value="EF_0837-like_N"/>
    <property type="match status" value="1"/>
</dbReference>
<dbReference type="GO" id="GO:0046872">
    <property type="term" value="F:metal ion binding"/>
    <property type="evidence" value="ECO:0007669"/>
    <property type="project" value="UniProtKB-KW"/>
</dbReference>
<sequence length="375" mass="40812">MQKLALHNLRLPDEALVDIIVNNGIIADVSPAGTDRGSGSEADYTADYEGRCYVSSGWIDLHVHAFPEFEPYGDEIDEIGVKQGVAVIVDAGSCGADRIDELISAGERAATRLFAFLNISRIGLARIDELSQLEWIDAALAASVAANHPDSIVGFKARISRSVVGTSGLEPLRMARKLSDETKLPLMVHIGSGPPDIREIVPLLSDGDVITHCFHGKKNGLFDEKGQPLTALKEALHRGVKLDIGHGTASFSFRIAEAAQRAGIRPHTISTDIYRGNRTKGPVYSLANVLSKFLYLGYSLEEIIASVTHRPASWLGRPELGRIRVGDPANLTLFSIEDRRTALMDSEGEERIANRIIEPRGVVTGDKFIKCEIRT</sequence>
<evidence type="ECO:0000256" key="1">
    <source>
        <dbReference type="PIRSR" id="PIRSR039004-1"/>
    </source>
</evidence>
<comment type="caution">
    <text evidence="4">The sequence shown here is derived from an EMBL/GenBank/DDBJ whole genome shotgun (WGS) entry which is preliminary data.</text>
</comment>
<accession>A0A3D9I5K6</accession>
<feature type="site" description="Transition state stabilizer" evidence="3">
    <location>
        <position position="158"/>
    </location>
</feature>
<keyword evidence="5" id="KW-1185">Reference proteome</keyword>
<feature type="binding site" evidence="1">
    <location>
        <position position="64"/>
    </location>
    <ligand>
        <name>Zn(2+)</name>
        <dbReference type="ChEBI" id="CHEBI:29105"/>
        <label>1</label>
    </ligand>
</feature>
<feature type="binding site" evidence="1">
    <location>
        <position position="212"/>
    </location>
    <ligand>
        <name>Zn(2+)</name>
        <dbReference type="ChEBI" id="CHEBI:29105"/>
        <label>2</label>
    </ligand>
</feature>
<reference evidence="4 5" key="1">
    <citation type="submission" date="2018-07" db="EMBL/GenBank/DDBJ databases">
        <title>Genomic Encyclopedia of Type Strains, Phase III (KMG-III): the genomes of soil and plant-associated and newly described type strains.</title>
        <authorList>
            <person name="Whitman W."/>
        </authorList>
    </citation>
    <scope>NUCLEOTIDE SEQUENCE [LARGE SCALE GENOMIC DNA]</scope>
    <source>
        <strain evidence="4 5">CECT 7287</strain>
    </source>
</reference>
<dbReference type="NCBIfam" id="TIGR03583">
    <property type="entry name" value="EF_0837"/>
    <property type="match status" value="1"/>
</dbReference>
<dbReference type="InterPro" id="IPR032466">
    <property type="entry name" value="Metal_Hydrolase"/>
</dbReference>
<dbReference type="SUPFAM" id="SSF51556">
    <property type="entry name" value="Metallo-dependent hydrolases"/>
    <property type="match status" value="1"/>
</dbReference>
<dbReference type="GO" id="GO:0016810">
    <property type="term" value="F:hydrolase activity, acting on carbon-nitrogen (but not peptide) bonds"/>
    <property type="evidence" value="ECO:0007669"/>
    <property type="project" value="InterPro"/>
</dbReference>
<dbReference type="InterPro" id="IPR011059">
    <property type="entry name" value="Metal-dep_hydrolase_composite"/>
</dbReference>
<dbReference type="Gene3D" id="2.30.40.10">
    <property type="entry name" value="Urease, subunit C, domain 1"/>
    <property type="match status" value="1"/>
</dbReference>
<evidence type="ECO:0000313" key="4">
    <source>
        <dbReference type="EMBL" id="RED57062.1"/>
    </source>
</evidence>
<dbReference type="InterPro" id="IPR047601">
    <property type="entry name" value="EF_0837-like"/>
</dbReference>
<protein>
    <submittedName>
        <fullName evidence="4">Dihydroorotase</fullName>
    </submittedName>
</protein>
<feature type="binding site" description="via carbamate group" evidence="1">
    <location>
        <position position="156"/>
    </location>
    <ligand>
        <name>Zn(2+)</name>
        <dbReference type="ChEBI" id="CHEBI:29105"/>
        <label>1</label>
    </ligand>
</feature>
<dbReference type="PANTHER" id="PTHR42717:SF1">
    <property type="entry name" value="IMIDAZOLONEPROPIONASE AND RELATED AMIDOHYDROLASES"/>
    <property type="match status" value="1"/>
</dbReference>
<dbReference type="PIRSF" id="PIRSF039004">
    <property type="entry name" value="ADE_EF_0837"/>
    <property type="match status" value="1"/>
</dbReference>
<feature type="binding site" evidence="1">
    <location>
        <position position="62"/>
    </location>
    <ligand>
        <name>Zn(2+)</name>
        <dbReference type="ChEBI" id="CHEBI:29105"/>
        <label>1</label>
    </ligand>
</feature>
<dbReference type="SUPFAM" id="SSF51338">
    <property type="entry name" value="Composite domain of metallo-dependent hydrolases"/>
    <property type="match status" value="1"/>
</dbReference>
<evidence type="ECO:0000256" key="2">
    <source>
        <dbReference type="PIRSR" id="PIRSR039004-2"/>
    </source>
</evidence>
<feature type="binding site" evidence="1">
    <location>
        <position position="272"/>
    </location>
    <ligand>
        <name>Zn(2+)</name>
        <dbReference type="ChEBI" id="CHEBI:29105"/>
        <label>1</label>
    </ligand>
</feature>
<evidence type="ECO:0000313" key="5">
    <source>
        <dbReference type="Proteomes" id="UP000256977"/>
    </source>
</evidence>
<keyword evidence="1" id="KW-0862">Zinc</keyword>